<protein>
    <recommendedName>
        <fullName evidence="3">Carboxylic ester hydrolase</fullName>
        <ecNumber evidence="3">3.1.1.-</ecNumber>
    </recommendedName>
</protein>
<dbReference type="Pfam" id="PF00135">
    <property type="entry name" value="COesterase"/>
    <property type="match status" value="1"/>
</dbReference>
<dbReference type="SUPFAM" id="SSF53474">
    <property type="entry name" value="alpha/beta-Hydrolases"/>
    <property type="match status" value="1"/>
</dbReference>
<dbReference type="RefSeq" id="XP_040794122.1">
    <property type="nucleotide sequence ID" value="XM_040927983.1"/>
</dbReference>
<dbReference type="PROSITE" id="PS00122">
    <property type="entry name" value="CARBOXYLESTERASE_B_1"/>
    <property type="match status" value="1"/>
</dbReference>
<comment type="similarity">
    <text evidence="1 3">Belongs to the type-B carboxylesterase/lipase family.</text>
</comment>
<dbReference type="GeneID" id="63845236"/>
<dbReference type="InterPro" id="IPR019826">
    <property type="entry name" value="Carboxylesterase_B_AS"/>
</dbReference>
<dbReference type="GO" id="GO:0016787">
    <property type="term" value="F:hydrolase activity"/>
    <property type="evidence" value="ECO:0007669"/>
    <property type="project" value="UniProtKB-KW"/>
</dbReference>
<dbReference type="OrthoDB" id="6846267at2759"/>
<evidence type="ECO:0000313" key="6">
    <source>
        <dbReference type="Proteomes" id="UP000800039"/>
    </source>
</evidence>
<dbReference type="PANTHER" id="PTHR43142:SF5">
    <property type="entry name" value="CARBOXYLIC ESTER HYDROLASE"/>
    <property type="match status" value="1"/>
</dbReference>
<reference evidence="5" key="1">
    <citation type="submission" date="2020-01" db="EMBL/GenBank/DDBJ databases">
        <authorList>
            <consortium name="DOE Joint Genome Institute"/>
            <person name="Haridas S."/>
            <person name="Albert R."/>
            <person name="Binder M."/>
            <person name="Bloem J."/>
            <person name="Labutti K."/>
            <person name="Salamov A."/>
            <person name="Andreopoulos B."/>
            <person name="Baker S.E."/>
            <person name="Barry K."/>
            <person name="Bills G."/>
            <person name="Bluhm B.H."/>
            <person name="Cannon C."/>
            <person name="Castanera R."/>
            <person name="Culley D.E."/>
            <person name="Daum C."/>
            <person name="Ezra D."/>
            <person name="Gonzalez J.B."/>
            <person name="Henrissat B."/>
            <person name="Kuo A."/>
            <person name="Liang C."/>
            <person name="Lipzen A."/>
            <person name="Lutzoni F."/>
            <person name="Magnuson J."/>
            <person name="Mondo S."/>
            <person name="Nolan M."/>
            <person name="Ohm R."/>
            <person name="Pangilinan J."/>
            <person name="Park H.-J."/>
            <person name="Ramirez L."/>
            <person name="Alfaro M."/>
            <person name="Sun H."/>
            <person name="Tritt A."/>
            <person name="Yoshinaga Y."/>
            <person name="Zwiers L.-H."/>
            <person name="Turgeon B.G."/>
            <person name="Goodwin S.B."/>
            <person name="Spatafora J.W."/>
            <person name="Crous P.W."/>
            <person name="Grigoriev I.V."/>
        </authorList>
    </citation>
    <scope>NUCLEOTIDE SEQUENCE</scope>
    <source>
        <strain evidence="5">CBS 394.84</strain>
    </source>
</reference>
<name>A0A9P4GUL1_9PLEO</name>
<evidence type="ECO:0000259" key="4">
    <source>
        <dbReference type="Pfam" id="PF00135"/>
    </source>
</evidence>
<comment type="caution">
    <text evidence="5">The sequence shown here is derived from an EMBL/GenBank/DDBJ whole genome shotgun (WGS) entry which is preliminary data.</text>
</comment>
<keyword evidence="6" id="KW-1185">Reference proteome</keyword>
<sequence length="533" mass="59705">MTGVVTPDNVVQFRGIPYATIPARFKQSILAQPPLDTNGDFTKHGYQCPQTYGVDTHNGGPFPGEVYPPATDEFKCLILQLNIPLRCLESTCHSSKLPVLVYIHGGGFVVGKIDEQHNTALMVEQSLFDSQPIISASFQYRLGALGYLHTPEPGNANRALNDQRNALIWIQRFIGGFGGDREKITVFGESAGSMSICAHMLSPPPASGPLFKRAILMSGIIGPTSAPASVKVAGQMYETFLAKFDIQEQGEAALNQLRELGIEKIVDATAELSDEGWMWLSVQDQEWFGKDTGIVTWDRVPELIGKCEWVDDIVLGTTSFEGTTFMARVAGVTPQAFLAGITEQLGEESAELVGQAYKITSDMDQNLFTTRALQWVGDVIFDAPNHCLAKYLTTHTNKKVYRYIFDVRNPFPCNTLYQQAHHWVDMYYVFKTFQFRYPTQKLKDISTQHARLWIDFANGKMPWREYKYTGNGDEKIIVADERDSWVERTVAEEEKILGTTWRRCEALVASWKNKMGQSFVPLDIAPLKGKKLT</sequence>
<keyword evidence="2 3" id="KW-0378">Hydrolase</keyword>
<gene>
    <name evidence="5" type="ORF">K460DRAFT_274787</name>
</gene>
<evidence type="ECO:0000256" key="2">
    <source>
        <dbReference type="ARBA" id="ARBA00022801"/>
    </source>
</evidence>
<dbReference type="EMBL" id="ML976614">
    <property type="protein sequence ID" value="KAF1851559.1"/>
    <property type="molecule type" value="Genomic_DNA"/>
</dbReference>
<dbReference type="EC" id="3.1.1.-" evidence="3"/>
<dbReference type="InterPro" id="IPR002018">
    <property type="entry name" value="CarbesteraseB"/>
</dbReference>
<dbReference type="Gene3D" id="3.40.50.1820">
    <property type="entry name" value="alpha/beta hydrolase"/>
    <property type="match status" value="1"/>
</dbReference>
<dbReference type="InterPro" id="IPR029058">
    <property type="entry name" value="AB_hydrolase_fold"/>
</dbReference>
<evidence type="ECO:0000256" key="1">
    <source>
        <dbReference type="ARBA" id="ARBA00005964"/>
    </source>
</evidence>
<evidence type="ECO:0000256" key="3">
    <source>
        <dbReference type="RuleBase" id="RU361235"/>
    </source>
</evidence>
<dbReference type="Proteomes" id="UP000800039">
    <property type="component" value="Unassembled WGS sequence"/>
</dbReference>
<proteinExistence type="inferred from homology"/>
<feature type="domain" description="Carboxylesterase type B" evidence="4">
    <location>
        <begin position="9"/>
        <end position="464"/>
    </location>
</feature>
<accession>A0A9P4GUL1</accession>
<dbReference type="PANTHER" id="PTHR43142">
    <property type="entry name" value="CARBOXYLIC ESTER HYDROLASE"/>
    <property type="match status" value="1"/>
</dbReference>
<organism evidence="5 6">
    <name type="scientific">Cucurbitaria berberidis CBS 394.84</name>
    <dbReference type="NCBI Taxonomy" id="1168544"/>
    <lineage>
        <taxon>Eukaryota</taxon>
        <taxon>Fungi</taxon>
        <taxon>Dikarya</taxon>
        <taxon>Ascomycota</taxon>
        <taxon>Pezizomycotina</taxon>
        <taxon>Dothideomycetes</taxon>
        <taxon>Pleosporomycetidae</taxon>
        <taxon>Pleosporales</taxon>
        <taxon>Pleosporineae</taxon>
        <taxon>Cucurbitariaceae</taxon>
        <taxon>Cucurbitaria</taxon>
    </lineage>
</organism>
<dbReference type="AlphaFoldDB" id="A0A9P4GUL1"/>
<evidence type="ECO:0000313" key="5">
    <source>
        <dbReference type="EMBL" id="KAF1851559.1"/>
    </source>
</evidence>